<evidence type="ECO:0000313" key="2">
    <source>
        <dbReference type="EMBL" id="QCS42691.1"/>
    </source>
</evidence>
<dbReference type="Pfam" id="PF18545">
    <property type="entry name" value="HalOD1"/>
    <property type="match status" value="1"/>
</dbReference>
<proteinExistence type="predicted"/>
<dbReference type="KEGG" id="nvr:FEJ81_10090"/>
<evidence type="ECO:0000259" key="1">
    <source>
        <dbReference type="Pfam" id="PF18545"/>
    </source>
</evidence>
<accession>A0A4P8WLA2</accession>
<feature type="domain" description="Halobacterial output" evidence="1">
    <location>
        <begin position="2"/>
        <end position="62"/>
    </location>
</feature>
<gene>
    <name evidence="2" type="ORF">FEJ81_10090</name>
</gene>
<reference evidence="3" key="1">
    <citation type="submission" date="2019-05" db="EMBL/GenBank/DDBJ databases">
        <title>Genome sequence and methylation pattern of the halophilic Archaeon Natrinema versiforme BOL5-4.</title>
        <authorList>
            <person name="DasSarma P."/>
            <person name="Anton B.P."/>
            <person name="DasSarma S.L."/>
            <person name="Martinez F.L."/>
            <person name="Guzman D."/>
            <person name="Roberts R.J."/>
            <person name="DasSarma S."/>
        </authorList>
    </citation>
    <scope>NUCLEOTIDE SEQUENCE [LARGE SCALE GENOMIC DNA]</scope>
    <source>
        <strain evidence="3">BOL5-4</strain>
    </source>
</reference>
<dbReference type="Proteomes" id="UP000302218">
    <property type="component" value="Chromosome"/>
</dbReference>
<dbReference type="AlphaFoldDB" id="A0A4P8WLA2"/>
<dbReference type="InterPro" id="IPR040624">
    <property type="entry name" value="HalOD1"/>
</dbReference>
<name>A0A4P8WLA2_9EURY</name>
<organism evidence="2 3">
    <name type="scientific">Natrinema versiforme</name>
    <dbReference type="NCBI Taxonomy" id="88724"/>
    <lineage>
        <taxon>Archaea</taxon>
        <taxon>Methanobacteriati</taxon>
        <taxon>Methanobacteriota</taxon>
        <taxon>Stenosarchaea group</taxon>
        <taxon>Halobacteria</taxon>
        <taxon>Halobacteriales</taxon>
        <taxon>Natrialbaceae</taxon>
        <taxon>Natrinema</taxon>
    </lineage>
</organism>
<protein>
    <recommendedName>
        <fullName evidence="1">Halobacterial output domain-containing protein</fullName>
    </recommendedName>
</protein>
<dbReference type="EMBL" id="CP040330">
    <property type="protein sequence ID" value="QCS42691.1"/>
    <property type="molecule type" value="Genomic_DNA"/>
</dbReference>
<evidence type="ECO:0000313" key="3">
    <source>
        <dbReference type="Proteomes" id="UP000302218"/>
    </source>
</evidence>
<sequence length="67" mass="7351">MAVLRKVSVEKGVDSTDLAPLYDSVEPDALDALFDHGFDGELSFSYEGFRVTVSGPDDVNVTSEKRR</sequence>